<sequence>MPKTETLNQFLVDSLLAYGVQKEVFIGLDDMKEEKTLRWADGSELIVPGYYENFAKDAGIFRKFSRNKDCVVIDPLTNTWKDLECRRGVLERMFGLKKQKFFVCEYENVKGNENGDSPVAAAFRQILLVAIVVLALIGTAKSMS</sequence>
<protein>
    <submittedName>
        <fullName evidence="2">Collectin-10</fullName>
    </submittedName>
</protein>
<dbReference type="Pfam" id="PF00059">
    <property type="entry name" value="Lectin_C"/>
    <property type="match status" value="1"/>
</dbReference>
<feature type="domain" description="C-type lectin" evidence="1">
    <location>
        <begin position="1"/>
        <end position="87"/>
    </location>
</feature>
<accession>A0AAV4AVF7</accession>
<dbReference type="Gene3D" id="3.10.100.10">
    <property type="entry name" value="Mannose-Binding Protein A, subunit A"/>
    <property type="match status" value="1"/>
</dbReference>
<dbReference type="PROSITE" id="PS50041">
    <property type="entry name" value="C_TYPE_LECTIN_2"/>
    <property type="match status" value="1"/>
</dbReference>
<keyword evidence="3" id="KW-1185">Reference proteome</keyword>
<evidence type="ECO:0000313" key="3">
    <source>
        <dbReference type="Proteomes" id="UP000735302"/>
    </source>
</evidence>
<evidence type="ECO:0000259" key="1">
    <source>
        <dbReference type="PROSITE" id="PS50041"/>
    </source>
</evidence>
<dbReference type="InterPro" id="IPR001304">
    <property type="entry name" value="C-type_lectin-like"/>
</dbReference>
<dbReference type="InterPro" id="IPR016186">
    <property type="entry name" value="C-type_lectin-like/link_sf"/>
</dbReference>
<name>A0AAV4AVF7_9GAST</name>
<gene>
    <name evidence="2" type="ORF">PoB_003863100</name>
</gene>
<evidence type="ECO:0000313" key="2">
    <source>
        <dbReference type="EMBL" id="GFO12126.1"/>
    </source>
</evidence>
<dbReference type="InterPro" id="IPR016187">
    <property type="entry name" value="CTDL_fold"/>
</dbReference>
<dbReference type="SUPFAM" id="SSF56436">
    <property type="entry name" value="C-type lectin-like"/>
    <property type="match status" value="1"/>
</dbReference>
<comment type="caution">
    <text evidence="2">The sequence shown here is derived from an EMBL/GenBank/DDBJ whole genome shotgun (WGS) entry which is preliminary data.</text>
</comment>
<proteinExistence type="predicted"/>
<dbReference type="Proteomes" id="UP000735302">
    <property type="component" value="Unassembled WGS sequence"/>
</dbReference>
<dbReference type="EMBL" id="BLXT01004371">
    <property type="protein sequence ID" value="GFO12126.1"/>
    <property type="molecule type" value="Genomic_DNA"/>
</dbReference>
<reference evidence="2 3" key="1">
    <citation type="journal article" date="2021" name="Elife">
        <title>Chloroplast acquisition without the gene transfer in kleptoplastic sea slugs, Plakobranchus ocellatus.</title>
        <authorList>
            <person name="Maeda T."/>
            <person name="Takahashi S."/>
            <person name="Yoshida T."/>
            <person name="Shimamura S."/>
            <person name="Takaki Y."/>
            <person name="Nagai Y."/>
            <person name="Toyoda A."/>
            <person name="Suzuki Y."/>
            <person name="Arimoto A."/>
            <person name="Ishii H."/>
            <person name="Satoh N."/>
            <person name="Nishiyama T."/>
            <person name="Hasebe M."/>
            <person name="Maruyama T."/>
            <person name="Minagawa J."/>
            <person name="Obokata J."/>
            <person name="Shigenobu S."/>
        </authorList>
    </citation>
    <scope>NUCLEOTIDE SEQUENCE [LARGE SCALE GENOMIC DNA]</scope>
</reference>
<dbReference type="CDD" id="cd00037">
    <property type="entry name" value="CLECT"/>
    <property type="match status" value="1"/>
</dbReference>
<dbReference type="AlphaFoldDB" id="A0AAV4AVF7"/>
<organism evidence="2 3">
    <name type="scientific">Plakobranchus ocellatus</name>
    <dbReference type="NCBI Taxonomy" id="259542"/>
    <lineage>
        <taxon>Eukaryota</taxon>
        <taxon>Metazoa</taxon>
        <taxon>Spiralia</taxon>
        <taxon>Lophotrochozoa</taxon>
        <taxon>Mollusca</taxon>
        <taxon>Gastropoda</taxon>
        <taxon>Heterobranchia</taxon>
        <taxon>Euthyneura</taxon>
        <taxon>Panpulmonata</taxon>
        <taxon>Sacoglossa</taxon>
        <taxon>Placobranchoidea</taxon>
        <taxon>Plakobranchidae</taxon>
        <taxon>Plakobranchus</taxon>
    </lineage>
</organism>